<accession>A0A060M7Q3</accession>
<protein>
    <recommendedName>
        <fullName evidence="2">Ig-like domain-containing protein</fullName>
    </recommendedName>
</protein>
<dbReference type="PATRIC" id="fig|1246626.3.peg.3531"/>
<name>A0A060M7Q3_9BACI</name>
<evidence type="ECO:0000256" key="1">
    <source>
        <dbReference type="SAM" id="SignalP"/>
    </source>
</evidence>
<dbReference type="Proteomes" id="UP000027142">
    <property type="component" value="Chromosome"/>
</dbReference>
<organism evidence="3 4">
    <name type="scientific">Shouchella lehensis G1</name>
    <dbReference type="NCBI Taxonomy" id="1246626"/>
    <lineage>
        <taxon>Bacteria</taxon>
        <taxon>Bacillati</taxon>
        <taxon>Bacillota</taxon>
        <taxon>Bacilli</taxon>
        <taxon>Bacillales</taxon>
        <taxon>Bacillaceae</taxon>
        <taxon>Shouchella</taxon>
    </lineage>
</organism>
<sequence length="364" mass="41106">MKKACSLFVAVIVFLLFMPYSFASSDVNPPILHSVVLEKNDMQVGERNAFTMEITDDISGVDYVSVNLSSSSGDQMMAVSAKQQENNQWIAEFSFEEYAEGGEWYVHSILVRDKADNSKFYRNGVDINLRFNLDNPNSDVTPPKLHSIELEKNEMRVGERNLFTMKITDDISGVDYVSVNLSSSSGEQTMGISAQQQENDQWIAEFDFGEYAESGEWYVHSILVGDKAGNSKFYLNEVDINLRFNLDNSNSDVTPPELHSIELEKNEMRVGEGNTFTMEITDDISGVDYVSVNLSSSSGDQMMAVSAQRQENDRWIAEFSFGKYAESGEWYVHSISVGDKAGNSKFYWDRVDFNVRFDVKQSPD</sequence>
<dbReference type="Pfam" id="PF12245">
    <property type="entry name" value="Big_3_2"/>
    <property type="match status" value="2"/>
</dbReference>
<proteinExistence type="predicted"/>
<evidence type="ECO:0000313" key="3">
    <source>
        <dbReference type="EMBL" id="AIC96089.1"/>
    </source>
</evidence>
<dbReference type="OrthoDB" id="6187627at2"/>
<dbReference type="RefSeq" id="WP_038483692.1">
    <property type="nucleotide sequence ID" value="NZ_CP003923.1"/>
</dbReference>
<feature type="domain" description="Ig-like" evidence="2">
    <location>
        <begin position="162"/>
        <end position="232"/>
    </location>
</feature>
<feature type="signal peptide" evidence="1">
    <location>
        <begin position="1"/>
        <end position="23"/>
    </location>
</feature>
<dbReference type="EMBL" id="CP003923">
    <property type="protein sequence ID" value="AIC96089.1"/>
    <property type="molecule type" value="Genomic_DNA"/>
</dbReference>
<keyword evidence="1" id="KW-0732">Signal</keyword>
<keyword evidence="4" id="KW-1185">Reference proteome</keyword>
<gene>
    <name evidence="3" type="ORF">BleG1_3542</name>
</gene>
<dbReference type="HOGENOM" id="CLU_760019_0_0_9"/>
<evidence type="ECO:0000313" key="4">
    <source>
        <dbReference type="Proteomes" id="UP000027142"/>
    </source>
</evidence>
<dbReference type="InterPro" id="IPR022038">
    <property type="entry name" value="Ig-like_bact"/>
</dbReference>
<reference evidence="3 4" key="1">
    <citation type="journal article" date="2014" name="Gene">
        <title>A comparative genomic analysis of the alkalitolerant soil bacterium Bacillus lehensis G1.</title>
        <authorList>
            <person name="Noor Y.M."/>
            <person name="Samsulrizal N.H."/>
            <person name="Jema'on N.A."/>
            <person name="Low K.O."/>
            <person name="Ramli A.N."/>
            <person name="Alias N.I."/>
            <person name="Damis S.I."/>
            <person name="Fuzi S.F."/>
            <person name="Isa M.N."/>
            <person name="Murad A.M."/>
            <person name="Raih M.F."/>
            <person name="Bakar F.D."/>
            <person name="Najimudin N."/>
            <person name="Mahadi N.M."/>
            <person name="Illias R.M."/>
        </authorList>
    </citation>
    <scope>NUCLEOTIDE SEQUENCE [LARGE SCALE GENOMIC DNA]</scope>
    <source>
        <strain evidence="3 4">G1</strain>
    </source>
</reference>
<feature type="chain" id="PRO_5039492365" description="Ig-like domain-containing protein" evidence="1">
    <location>
        <begin position="24"/>
        <end position="364"/>
    </location>
</feature>
<dbReference type="KEGG" id="ble:BleG1_3542"/>
<evidence type="ECO:0000259" key="2">
    <source>
        <dbReference type="Pfam" id="PF12245"/>
    </source>
</evidence>
<dbReference type="AlphaFoldDB" id="A0A060M7Q3"/>
<feature type="domain" description="Ig-like" evidence="2">
    <location>
        <begin position="278"/>
        <end position="345"/>
    </location>
</feature>